<dbReference type="Gene3D" id="3.20.20.450">
    <property type="entry name" value="EAL domain"/>
    <property type="match status" value="1"/>
</dbReference>
<dbReference type="PIRSF" id="PIRSF003180">
    <property type="entry name" value="DiGMPpdiest_YuxH"/>
    <property type="match status" value="1"/>
</dbReference>
<name>A0ABU1HFI2_9GAMM</name>
<evidence type="ECO:0000259" key="1">
    <source>
        <dbReference type="PROSITE" id="PS51833"/>
    </source>
</evidence>
<dbReference type="InterPro" id="IPR001633">
    <property type="entry name" value="EAL_dom"/>
</dbReference>
<sequence>MPSSSDTPLASATGTDVSPDDSYCIALQPICDADFQHVGDELLYRASASDASATVSDPLLATARASSMAIYEIGLDKLIGDRLLFLKVSREWLERPELLPFPADNVVIEVLDDGTPLDDLSNALALIKQRGYRLALDATAVLQGDVDTLSGMADIIKLRLDEGIDPARLAAFRDAGCQLLAQRLETRDDVETARQAGCALLQGFFFAQPSNVAPPTASRRSNPSIQIKLIRELYRDMVNIDRLADMIAQDPHLYLIVIKRGNSSYYAQSGGGGSLRRSLQVLGINELRTLVATVMLAQNGPVSRLTLKHALTRATMCKHLAAPFPQLDPEDAFTTGLFSLMDTMLGVDMLDLLNEVELSAAITAAIGDGSGQLGAILIIARDYQSFIALDEAGQAGQTLPANAQLRAAYLNAVQETQALMNSLQES</sequence>
<dbReference type="Pfam" id="PF08668">
    <property type="entry name" value="HDOD"/>
    <property type="match status" value="1"/>
</dbReference>
<dbReference type="SUPFAM" id="SSF109604">
    <property type="entry name" value="HD-domain/PDEase-like"/>
    <property type="match status" value="1"/>
</dbReference>
<dbReference type="EMBL" id="JARWAM010000007">
    <property type="protein sequence ID" value="MDR5905798.1"/>
    <property type="molecule type" value="Genomic_DNA"/>
</dbReference>
<dbReference type="SMART" id="SM00052">
    <property type="entry name" value="EAL"/>
    <property type="match status" value="1"/>
</dbReference>
<dbReference type="PROSITE" id="PS51833">
    <property type="entry name" value="HDOD"/>
    <property type="match status" value="1"/>
</dbReference>
<feature type="domain" description="HDOD" evidence="1">
    <location>
        <begin position="219"/>
        <end position="411"/>
    </location>
</feature>
<dbReference type="PANTHER" id="PTHR33525:SF4">
    <property type="entry name" value="CYCLIC DI-GMP PHOSPHODIESTERASE CDGJ"/>
    <property type="match status" value="1"/>
</dbReference>
<comment type="caution">
    <text evidence="2">The sequence shown here is derived from an EMBL/GenBank/DDBJ whole genome shotgun (WGS) entry which is preliminary data.</text>
</comment>
<dbReference type="Gene3D" id="1.10.3210.10">
    <property type="entry name" value="Hypothetical protein af1432"/>
    <property type="match status" value="1"/>
</dbReference>
<accession>A0ABU1HFI2</accession>
<dbReference type="InterPro" id="IPR035919">
    <property type="entry name" value="EAL_sf"/>
</dbReference>
<organism evidence="2 3">
    <name type="scientific">Franzmannia qiaohouensis</name>
    <dbReference type="NCBI Taxonomy" id="1329370"/>
    <lineage>
        <taxon>Bacteria</taxon>
        <taxon>Pseudomonadati</taxon>
        <taxon>Pseudomonadota</taxon>
        <taxon>Gammaproteobacteria</taxon>
        <taxon>Oceanospirillales</taxon>
        <taxon>Halomonadaceae</taxon>
        <taxon>Franzmannia</taxon>
    </lineage>
</organism>
<evidence type="ECO:0000313" key="3">
    <source>
        <dbReference type="Proteomes" id="UP001251374"/>
    </source>
</evidence>
<dbReference type="RefSeq" id="WP_309721003.1">
    <property type="nucleotide sequence ID" value="NZ_JARWAM010000007.1"/>
</dbReference>
<dbReference type="InterPro" id="IPR052340">
    <property type="entry name" value="RNase_Y/CdgJ"/>
</dbReference>
<protein>
    <submittedName>
        <fullName evidence="2">HDOD domain-containing protein</fullName>
    </submittedName>
</protein>
<reference evidence="2 3" key="1">
    <citation type="submission" date="2023-04" db="EMBL/GenBank/DDBJ databases">
        <title>A long-awaited taxogenomic arrangement of the family Halomonadaceae.</title>
        <authorList>
            <person name="De La Haba R."/>
            <person name="Chuvochina M."/>
            <person name="Wittouck S."/>
            <person name="Arahal D.R."/>
            <person name="Sanchez-Porro C."/>
            <person name="Hugenholtz P."/>
            <person name="Ventosa A."/>
        </authorList>
    </citation>
    <scope>NUCLEOTIDE SEQUENCE [LARGE SCALE GENOMIC DNA]</scope>
    <source>
        <strain evidence="2 3">DSM 26770</strain>
    </source>
</reference>
<dbReference type="InterPro" id="IPR014408">
    <property type="entry name" value="dGMP_Pdiesterase_EAL/HD-GYP"/>
</dbReference>
<dbReference type="SUPFAM" id="SSF141868">
    <property type="entry name" value="EAL domain-like"/>
    <property type="match status" value="1"/>
</dbReference>
<dbReference type="Proteomes" id="UP001251374">
    <property type="component" value="Unassembled WGS sequence"/>
</dbReference>
<gene>
    <name evidence="2" type="ORF">QC821_10975</name>
</gene>
<dbReference type="InterPro" id="IPR013976">
    <property type="entry name" value="HDOD"/>
</dbReference>
<evidence type="ECO:0000313" key="2">
    <source>
        <dbReference type="EMBL" id="MDR5905798.1"/>
    </source>
</evidence>
<dbReference type="PANTHER" id="PTHR33525">
    <property type="match status" value="1"/>
</dbReference>
<keyword evidence="3" id="KW-1185">Reference proteome</keyword>
<proteinExistence type="predicted"/>